<evidence type="ECO:0000313" key="3">
    <source>
        <dbReference type="Proteomes" id="UP001596492"/>
    </source>
</evidence>
<gene>
    <name evidence="2" type="ORF">ACFQS8_05785</name>
</gene>
<dbReference type="EMBL" id="JBHTBR010000002">
    <property type="protein sequence ID" value="MFC7291118.1"/>
    <property type="molecule type" value="Genomic_DNA"/>
</dbReference>
<keyword evidence="1" id="KW-0812">Transmembrane</keyword>
<keyword evidence="1" id="KW-0472">Membrane</keyword>
<keyword evidence="3" id="KW-1185">Reference proteome</keyword>
<name>A0ABW2IJN9_9PROT</name>
<protein>
    <submittedName>
        <fullName evidence="2">Uncharacterized protein</fullName>
    </submittedName>
</protein>
<evidence type="ECO:0000256" key="1">
    <source>
        <dbReference type="SAM" id="Phobius"/>
    </source>
</evidence>
<evidence type="ECO:0000313" key="2">
    <source>
        <dbReference type="EMBL" id="MFC7291118.1"/>
    </source>
</evidence>
<reference evidence="3" key="1">
    <citation type="journal article" date="2019" name="Int. J. Syst. Evol. Microbiol.">
        <title>The Global Catalogue of Microorganisms (GCM) 10K type strain sequencing project: providing services to taxonomists for standard genome sequencing and annotation.</title>
        <authorList>
            <consortium name="The Broad Institute Genomics Platform"/>
            <consortium name="The Broad Institute Genome Sequencing Center for Infectious Disease"/>
            <person name="Wu L."/>
            <person name="Ma J."/>
        </authorList>
    </citation>
    <scope>NUCLEOTIDE SEQUENCE [LARGE SCALE GENOMIC DNA]</scope>
    <source>
        <strain evidence="3">CCUG 51308</strain>
    </source>
</reference>
<dbReference type="RefSeq" id="WP_382166312.1">
    <property type="nucleotide sequence ID" value="NZ_JBHTBR010000002.1"/>
</dbReference>
<feature type="transmembrane region" description="Helical" evidence="1">
    <location>
        <begin position="52"/>
        <end position="73"/>
    </location>
</feature>
<organism evidence="2 3">
    <name type="scientific">Hirschia litorea</name>
    <dbReference type="NCBI Taxonomy" id="1199156"/>
    <lineage>
        <taxon>Bacteria</taxon>
        <taxon>Pseudomonadati</taxon>
        <taxon>Pseudomonadota</taxon>
        <taxon>Alphaproteobacteria</taxon>
        <taxon>Hyphomonadales</taxon>
        <taxon>Hyphomonadaceae</taxon>
        <taxon>Hirschia</taxon>
    </lineage>
</organism>
<feature type="transmembrane region" description="Helical" evidence="1">
    <location>
        <begin position="85"/>
        <end position="108"/>
    </location>
</feature>
<accession>A0ABW2IJN9</accession>
<comment type="caution">
    <text evidence="2">The sequence shown here is derived from an EMBL/GenBank/DDBJ whole genome shotgun (WGS) entry which is preliminary data.</text>
</comment>
<keyword evidence="1" id="KW-1133">Transmembrane helix</keyword>
<dbReference type="Proteomes" id="UP001596492">
    <property type="component" value="Unassembled WGS sequence"/>
</dbReference>
<proteinExistence type="predicted"/>
<sequence>MTEKVRVQTEAGIVIMSAENARNYNKGKLIQPGTANDSDAEGSGLAVLFEGLFVACMALCLIAAFVSGFLLLDAGNYSSRYGTEISVYSVLLGASVGGLLMSGIGWAVCRTCVLTAKIHNTLVESNKLKAD</sequence>